<dbReference type="PROSITE" id="PS51330">
    <property type="entry name" value="DHFR_2"/>
    <property type="match status" value="1"/>
</dbReference>
<dbReference type="InterPro" id="IPR017925">
    <property type="entry name" value="DHFR_CS"/>
</dbReference>
<dbReference type="PRINTS" id="PR00070">
    <property type="entry name" value="DHFR"/>
</dbReference>
<dbReference type="PANTHER" id="PTHR48069:SF3">
    <property type="entry name" value="DIHYDROFOLATE REDUCTASE"/>
    <property type="match status" value="1"/>
</dbReference>
<gene>
    <name evidence="11" type="ORF">DYI37_15360</name>
</gene>
<evidence type="ECO:0000313" key="12">
    <source>
        <dbReference type="Proteomes" id="UP000264310"/>
    </source>
</evidence>
<keyword evidence="5 8" id="KW-0521">NADP</keyword>
<dbReference type="UniPathway" id="UPA00077">
    <property type="reaction ID" value="UER00158"/>
</dbReference>
<accession>A0A371X083</accession>
<dbReference type="GO" id="GO:0046655">
    <property type="term" value="P:folic acid metabolic process"/>
    <property type="evidence" value="ECO:0007669"/>
    <property type="project" value="TreeGrafter"/>
</dbReference>
<keyword evidence="12" id="KW-1185">Reference proteome</keyword>
<dbReference type="EMBL" id="QURL01000006">
    <property type="protein sequence ID" value="RFC62616.1"/>
    <property type="molecule type" value="Genomic_DNA"/>
</dbReference>
<dbReference type="AlphaFoldDB" id="A0A371X083"/>
<dbReference type="EC" id="1.5.1.3" evidence="3 8"/>
<dbReference type="SUPFAM" id="SSF53597">
    <property type="entry name" value="Dihydrofolate reductase-like"/>
    <property type="match status" value="1"/>
</dbReference>
<dbReference type="InterPro" id="IPR012259">
    <property type="entry name" value="DHFR"/>
</dbReference>
<dbReference type="OrthoDB" id="9804315at2"/>
<proteinExistence type="inferred from homology"/>
<dbReference type="Proteomes" id="UP000264310">
    <property type="component" value="Unassembled WGS sequence"/>
</dbReference>
<evidence type="ECO:0000256" key="7">
    <source>
        <dbReference type="ARBA" id="ARBA00025067"/>
    </source>
</evidence>
<dbReference type="InterPro" id="IPR024072">
    <property type="entry name" value="DHFR-like_dom_sf"/>
</dbReference>
<dbReference type="PANTHER" id="PTHR48069">
    <property type="entry name" value="DIHYDROFOLATE REDUCTASE"/>
    <property type="match status" value="1"/>
</dbReference>
<evidence type="ECO:0000313" key="11">
    <source>
        <dbReference type="EMBL" id="RFC62616.1"/>
    </source>
</evidence>
<dbReference type="Pfam" id="PF00186">
    <property type="entry name" value="DHFR_1"/>
    <property type="match status" value="1"/>
</dbReference>
<evidence type="ECO:0000256" key="2">
    <source>
        <dbReference type="ARBA" id="ARBA00009539"/>
    </source>
</evidence>
<keyword evidence="4 8" id="KW-0554">One-carbon metabolism</keyword>
<dbReference type="GO" id="GO:0005829">
    <property type="term" value="C:cytosol"/>
    <property type="evidence" value="ECO:0007669"/>
    <property type="project" value="TreeGrafter"/>
</dbReference>
<comment type="similarity">
    <text evidence="2 8 9">Belongs to the dihydrofolate reductase family.</text>
</comment>
<dbReference type="GO" id="GO:0006730">
    <property type="term" value="P:one-carbon metabolic process"/>
    <property type="evidence" value="ECO:0007669"/>
    <property type="project" value="UniProtKB-KW"/>
</dbReference>
<dbReference type="CDD" id="cd00209">
    <property type="entry name" value="DHFR"/>
    <property type="match status" value="1"/>
</dbReference>
<dbReference type="RefSeq" id="WP_116684140.1">
    <property type="nucleotide sequence ID" value="NZ_QURL01000006.1"/>
</dbReference>
<dbReference type="PROSITE" id="PS00075">
    <property type="entry name" value="DHFR_1"/>
    <property type="match status" value="1"/>
</dbReference>
<evidence type="ECO:0000256" key="1">
    <source>
        <dbReference type="ARBA" id="ARBA00004903"/>
    </source>
</evidence>
<organism evidence="11 12">
    <name type="scientific">Fulvimarina endophytica</name>
    <dbReference type="NCBI Taxonomy" id="2293836"/>
    <lineage>
        <taxon>Bacteria</taxon>
        <taxon>Pseudomonadati</taxon>
        <taxon>Pseudomonadota</taxon>
        <taxon>Alphaproteobacteria</taxon>
        <taxon>Hyphomicrobiales</taxon>
        <taxon>Aurantimonadaceae</taxon>
        <taxon>Fulvimarina</taxon>
    </lineage>
</organism>
<keyword evidence="6 8" id="KW-0560">Oxidoreductase</keyword>
<comment type="caution">
    <text evidence="11">The sequence shown here is derived from an EMBL/GenBank/DDBJ whole genome shotgun (WGS) entry which is preliminary data.</text>
</comment>
<comment type="pathway">
    <text evidence="1 8">Cofactor biosynthesis; tetrahydrofolate biosynthesis; 5,6,7,8-tetrahydrofolate from 7,8-dihydrofolate: step 1/1.</text>
</comment>
<name>A0A371X083_9HYPH</name>
<reference evidence="11 12" key="1">
    <citation type="submission" date="2018-08" db="EMBL/GenBank/DDBJ databases">
        <title>Fulvimarina sp. 85, whole genome shotgun sequence.</title>
        <authorList>
            <person name="Tuo L."/>
        </authorList>
    </citation>
    <scope>NUCLEOTIDE SEQUENCE [LARGE SCALE GENOMIC DNA]</scope>
    <source>
        <strain evidence="11 12">85</strain>
    </source>
</reference>
<evidence type="ECO:0000256" key="9">
    <source>
        <dbReference type="RuleBase" id="RU004474"/>
    </source>
</evidence>
<evidence type="ECO:0000256" key="3">
    <source>
        <dbReference type="ARBA" id="ARBA00012856"/>
    </source>
</evidence>
<dbReference type="Gene3D" id="3.40.430.10">
    <property type="entry name" value="Dihydrofolate Reductase, subunit A"/>
    <property type="match status" value="1"/>
</dbReference>
<dbReference type="PIRSF" id="PIRSF000194">
    <property type="entry name" value="DHFR"/>
    <property type="match status" value="1"/>
</dbReference>
<evidence type="ECO:0000256" key="5">
    <source>
        <dbReference type="ARBA" id="ARBA00022857"/>
    </source>
</evidence>
<evidence type="ECO:0000256" key="8">
    <source>
        <dbReference type="PIRNR" id="PIRNR000194"/>
    </source>
</evidence>
<comment type="function">
    <text evidence="7 8">Key enzyme in folate metabolism. Catalyzes an essential reaction for de novo glycine and purine synthesis, and for DNA precursor synthesis.</text>
</comment>
<feature type="domain" description="DHFR" evidence="10">
    <location>
        <begin position="6"/>
        <end position="170"/>
    </location>
</feature>
<evidence type="ECO:0000256" key="4">
    <source>
        <dbReference type="ARBA" id="ARBA00022563"/>
    </source>
</evidence>
<evidence type="ECO:0000259" key="10">
    <source>
        <dbReference type="PROSITE" id="PS51330"/>
    </source>
</evidence>
<dbReference type="GO" id="GO:0004146">
    <property type="term" value="F:dihydrofolate reductase activity"/>
    <property type="evidence" value="ECO:0007669"/>
    <property type="project" value="UniProtKB-EC"/>
</dbReference>
<dbReference type="GO" id="GO:0046452">
    <property type="term" value="P:dihydrofolate metabolic process"/>
    <property type="evidence" value="ECO:0007669"/>
    <property type="project" value="TreeGrafter"/>
</dbReference>
<dbReference type="GO" id="GO:0050661">
    <property type="term" value="F:NADP binding"/>
    <property type="evidence" value="ECO:0007669"/>
    <property type="project" value="InterPro"/>
</dbReference>
<sequence length="177" mass="19164">MIDGLTIVAVVAAARNRVIGADGGMPWSIPSDLKRYRRLTMGKPMIMGRKTLQSIGKALDGRDTIVLTRSGDVDVEGVLVARDRDESLRIAAACAKERGAGEITVVGGAEIYRLLWSAIDRIEMTEIDAEPGGDTLFPEIDPAAFNLLSEEPWSRGEKDSAATRLKTYAARSVCDQD</sequence>
<evidence type="ECO:0000256" key="6">
    <source>
        <dbReference type="ARBA" id="ARBA00023002"/>
    </source>
</evidence>
<protein>
    <recommendedName>
        <fullName evidence="3 8">Dihydrofolate reductase</fullName>
        <ecNumber evidence="3 8">1.5.1.3</ecNumber>
    </recommendedName>
</protein>
<comment type="catalytic activity">
    <reaction evidence="8">
        <text>(6S)-5,6,7,8-tetrahydrofolate + NADP(+) = 7,8-dihydrofolate + NADPH + H(+)</text>
        <dbReference type="Rhea" id="RHEA:15009"/>
        <dbReference type="ChEBI" id="CHEBI:15378"/>
        <dbReference type="ChEBI" id="CHEBI:57451"/>
        <dbReference type="ChEBI" id="CHEBI:57453"/>
        <dbReference type="ChEBI" id="CHEBI:57783"/>
        <dbReference type="ChEBI" id="CHEBI:58349"/>
        <dbReference type="EC" id="1.5.1.3"/>
    </reaction>
</comment>
<dbReference type="InterPro" id="IPR001796">
    <property type="entry name" value="DHFR_dom"/>
</dbReference>
<dbReference type="GO" id="GO:0046654">
    <property type="term" value="P:tetrahydrofolate biosynthetic process"/>
    <property type="evidence" value="ECO:0007669"/>
    <property type="project" value="UniProtKB-UniPathway"/>
</dbReference>